<feature type="compositionally biased region" description="Gly residues" evidence="1">
    <location>
        <begin position="127"/>
        <end position="139"/>
    </location>
</feature>
<reference evidence="3" key="1">
    <citation type="submission" date="2023-07" db="EMBL/GenBank/DDBJ databases">
        <title>Paracoccus sp. MBLB3053 whole genome sequence.</title>
        <authorList>
            <person name="Hwang C.Y."/>
            <person name="Cho E.-S."/>
            <person name="Seo M.-J."/>
        </authorList>
    </citation>
    <scope>NUCLEOTIDE SEQUENCE [LARGE SCALE GENOMIC DNA]</scope>
    <source>
        <strain evidence="3">MBLB3053</strain>
    </source>
</reference>
<name>A0ABU2HS05_9RHOB</name>
<sequence length="139" mass="15138">MQTETLELLLSRQTPEQRASMKTALALSVQDIERLAYGGQVQDDTRFKVEAWLLGHFVQRGDAEGWVYRPPNLPAPAKILMRPPSISVLPERYLPGTAAKGCVVSQAERQKPKSDQAPVAKKEPAPAGGGGFWRGSSLG</sequence>
<evidence type="ECO:0000313" key="3">
    <source>
        <dbReference type="Proteomes" id="UP001269144"/>
    </source>
</evidence>
<protein>
    <submittedName>
        <fullName evidence="2">Uncharacterized protein</fullName>
    </submittedName>
</protein>
<evidence type="ECO:0000313" key="2">
    <source>
        <dbReference type="EMBL" id="MDS9467812.1"/>
    </source>
</evidence>
<feature type="region of interest" description="Disordered" evidence="1">
    <location>
        <begin position="102"/>
        <end position="139"/>
    </location>
</feature>
<keyword evidence="3" id="KW-1185">Reference proteome</keyword>
<comment type="caution">
    <text evidence="2">The sequence shown here is derived from an EMBL/GenBank/DDBJ whole genome shotgun (WGS) entry which is preliminary data.</text>
</comment>
<proteinExistence type="predicted"/>
<dbReference type="EMBL" id="JAVQLW010000001">
    <property type="protein sequence ID" value="MDS9467812.1"/>
    <property type="molecule type" value="Genomic_DNA"/>
</dbReference>
<organism evidence="2 3">
    <name type="scientific">Paracoccus aurantius</name>
    <dbReference type="NCBI Taxonomy" id="3073814"/>
    <lineage>
        <taxon>Bacteria</taxon>
        <taxon>Pseudomonadati</taxon>
        <taxon>Pseudomonadota</taxon>
        <taxon>Alphaproteobacteria</taxon>
        <taxon>Rhodobacterales</taxon>
        <taxon>Paracoccaceae</taxon>
        <taxon>Paracoccus</taxon>
    </lineage>
</organism>
<gene>
    <name evidence="2" type="ORF">RGQ15_09555</name>
</gene>
<feature type="compositionally biased region" description="Basic and acidic residues" evidence="1">
    <location>
        <begin position="108"/>
        <end position="124"/>
    </location>
</feature>
<dbReference type="RefSeq" id="WP_311159982.1">
    <property type="nucleotide sequence ID" value="NZ_JAVQLW010000001.1"/>
</dbReference>
<accession>A0ABU2HS05</accession>
<dbReference type="Proteomes" id="UP001269144">
    <property type="component" value="Unassembled WGS sequence"/>
</dbReference>
<evidence type="ECO:0000256" key="1">
    <source>
        <dbReference type="SAM" id="MobiDB-lite"/>
    </source>
</evidence>